<dbReference type="Pfam" id="PF00083">
    <property type="entry name" value="Sugar_tr"/>
    <property type="match status" value="1"/>
</dbReference>
<evidence type="ECO:0000256" key="7">
    <source>
        <dbReference type="SAM" id="Phobius"/>
    </source>
</evidence>
<feature type="transmembrane region" description="Helical" evidence="7">
    <location>
        <begin position="307"/>
        <end position="328"/>
    </location>
</feature>
<dbReference type="InterPro" id="IPR050360">
    <property type="entry name" value="MFS_Sugar_Transporters"/>
</dbReference>
<evidence type="ECO:0000256" key="4">
    <source>
        <dbReference type="ARBA" id="ARBA00022692"/>
    </source>
</evidence>
<evidence type="ECO:0000259" key="8">
    <source>
        <dbReference type="PROSITE" id="PS50850"/>
    </source>
</evidence>
<dbReference type="EMBL" id="JAPDRN010000148">
    <property type="protein sequence ID" value="KAJ9617967.1"/>
    <property type="molecule type" value="Genomic_DNA"/>
</dbReference>
<feature type="transmembrane region" description="Helical" evidence="7">
    <location>
        <begin position="183"/>
        <end position="204"/>
    </location>
</feature>
<dbReference type="GO" id="GO:0005351">
    <property type="term" value="F:carbohydrate:proton symporter activity"/>
    <property type="evidence" value="ECO:0007669"/>
    <property type="project" value="TreeGrafter"/>
</dbReference>
<evidence type="ECO:0000313" key="9">
    <source>
        <dbReference type="EMBL" id="KAJ9617967.1"/>
    </source>
</evidence>
<evidence type="ECO:0000256" key="5">
    <source>
        <dbReference type="ARBA" id="ARBA00022989"/>
    </source>
</evidence>
<feature type="transmembrane region" description="Helical" evidence="7">
    <location>
        <begin position="403"/>
        <end position="425"/>
    </location>
</feature>
<feature type="domain" description="Major facilitator superfamily (MFS) profile" evidence="8">
    <location>
        <begin position="15"/>
        <end position="458"/>
    </location>
</feature>
<dbReference type="PANTHER" id="PTHR48022">
    <property type="entry name" value="PLASTIDIC GLUCOSE TRANSPORTER 4"/>
    <property type="match status" value="1"/>
</dbReference>
<dbReference type="Gene3D" id="1.20.1250.20">
    <property type="entry name" value="MFS general substrate transporter like domains"/>
    <property type="match status" value="1"/>
</dbReference>
<dbReference type="AlphaFoldDB" id="A0AA38XQW8"/>
<dbReference type="InterPro" id="IPR005828">
    <property type="entry name" value="MFS_sugar_transport-like"/>
</dbReference>
<dbReference type="InterPro" id="IPR005829">
    <property type="entry name" value="Sugar_transporter_CS"/>
</dbReference>
<dbReference type="InterPro" id="IPR036259">
    <property type="entry name" value="MFS_trans_sf"/>
</dbReference>
<reference evidence="9" key="1">
    <citation type="submission" date="2022-10" db="EMBL/GenBank/DDBJ databases">
        <title>Culturing micro-colonial fungi from biological soil crusts in the Mojave desert and describing Neophaeococcomyces mojavensis, and introducing the new genera and species Taxawa tesnikishii.</title>
        <authorList>
            <person name="Kurbessoian T."/>
            <person name="Stajich J.E."/>
        </authorList>
    </citation>
    <scope>NUCLEOTIDE SEQUENCE</scope>
    <source>
        <strain evidence="9">TK_35</strain>
    </source>
</reference>
<comment type="subcellular location">
    <subcellularLocation>
        <location evidence="1">Membrane</location>
        <topology evidence="1">Multi-pass membrane protein</topology>
    </subcellularLocation>
</comment>
<keyword evidence="10" id="KW-1185">Reference proteome</keyword>
<keyword evidence="4 7" id="KW-0812">Transmembrane</keyword>
<evidence type="ECO:0000313" key="10">
    <source>
        <dbReference type="Proteomes" id="UP001172681"/>
    </source>
</evidence>
<comment type="caution">
    <text evidence="9">The sequence shown here is derived from an EMBL/GenBank/DDBJ whole genome shotgun (WGS) entry which is preliminary data.</text>
</comment>
<feature type="transmembrane region" description="Helical" evidence="7">
    <location>
        <begin position="279"/>
        <end position="301"/>
    </location>
</feature>
<feature type="transmembrane region" description="Helical" evidence="7">
    <location>
        <begin position="92"/>
        <end position="110"/>
    </location>
</feature>
<feature type="transmembrane region" description="Helical" evidence="7">
    <location>
        <begin position="366"/>
        <end position="391"/>
    </location>
</feature>
<dbReference type="GO" id="GO:0016020">
    <property type="term" value="C:membrane"/>
    <property type="evidence" value="ECO:0007669"/>
    <property type="project" value="UniProtKB-SubCell"/>
</dbReference>
<accession>A0AA38XQW8</accession>
<keyword evidence="3" id="KW-0813">Transport</keyword>
<feature type="transmembrane region" description="Helical" evidence="7">
    <location>
        <begin position="431"/>
        <end position="454"/>
    </location>
</feature>
<gene>
    <name evidence="9" type="ORF">H2204_013259</name>
</gene>
<keyword evidence="6 7" id="KW-0472">Membrane</keyword>
<proteinExistence type="inferred from homology"/>
<feature type="transmembrane region" description="Helical" evidence="7">
    <location>
        <begin position="116"/>
        <end position="140"/>
    </location>
</feature>
<protein>
    <recommendedName>
        <fullName evidence="8">Major facilitator superfamily (MFS) profile domain-containing protein</fullName>
    </recommendedName>
</protein>
<dbReference type="InterPro" id="IPR020846">
    <property type="entry name" value="MFS_dom"/>
</dbReference>
<evidence type="ECO:0000256" key="6">
    <source>
        <dbReference type="ARBA" id="ARBA00023136"/>
    </source>
</evidence>
<dbReference type="PROSITE" id="PS50850">
    <property type="entry name" value="MFS"/>
    <property type="match status" value="1"/>
</dbReference>
<organism evidence="9 10">
    <name type="scientific">Knufia peltigerae</name>
    <dbReference type="NCBI Taxonomy" id="1002370"/>
    <lineage>
        <taxon>Eukaryota</taxon>
        <taxon>Fungi</taxon>
        <taxon>Dikarya</taxon>
        <taxon>Ascomycota</taxon>
        <taxon>Pezizomycotina</taxon>
        <taxon>Eurotiomycetes</taxon>
        <taxon>Chaetothyriomycetidae</taxon>
        <taxon>Chaetothyriales</taxon>
        <taxon>Trichomeriaceae</taxon>
        <taxon>Knufia</taxon>
    </lineage>
</organism>
<dbReference type="PROSITE" id="PS00217">
    <property type="entry name" value="SUGAR_TRANSPORT_2"/>
    <property type="match status" value="1"/>
</dbReference>
<dbReference type="PANTHER" id="PTHR48022:SF77">
    <property type="entry name" value="MAJOR FACILITATOR SUPERFAMILY (MFS) PROFILE DOMAIN-CONTAINING PROTEIN"/>
    <property type="match status" value="1"/>
</dbReference>
<dbReference type="InterPro" id="IPR003663">
    <property type="entry name" value="Sugar/inositol_transpt"/>
</dbReference>
<evidence type="ECO:0000256" key="3">
    <source>
        <dbReference type="ARBA" id="ARBA00022448"/>
    </source>
</evidence>
<feature type="transmembrane region" description="Helical" evidence="7">
    <location>
        <begin position="12"/>
        <end position="28"/>
    </location>
</feature>
<dbReference type="FunFam" id="1.20.1250.20:FF:000078">
    <property type="entry name" value="MFS maltose transporter, putative"/>
    <property type="match status" value="1"/>
</dbReference>
<keyword evidence="5 7" id="KW-1133">Transmembrane helix</keyword>
<dbReference type="Proteomes" id="UP001172681">
    <property type="component" value="Unassembled WGS sequence"/>
</dbReference>
<feature type="transmembrane region" description="Helical" evidence="7">
    <location>
        <begin position="60"/>
        <end position="80"/>
    </location>
</feature>
<feature type="transmembrane region" description="Helical" evidence="7">
    <location>
        <begin position="335"/>
        <end position="354"/>
    </location>
</feature>
<comment type="similarity">
    <text evidence="2">Belongs to the major facilitator superfamily. Sugar transporter (TC 2.A.1.1) family.</text>
</comment>
<evidence type="ECO:0000256" key="2">
    <source>
        <dbReference type="ARBA" id="ARBA00010992"/>
    </source>
</evidence>
<name>A0AA38XQW8_9EURO</name>
<evidence type="ECO:0000256" key="1">
    <source>
        <dbReference type="ARBA" id="ARBA00004141"/>
    </source>
</evidence>
<dbReference type="SUPFAM" id="SSF103473">
    <property type="entry name" value="MFS general substrate transporter"/>
    <property type="match status" value="1"/>
</dbReference>
<sequence>MFDLDFRANRWAYFFCSVSVIGALVFGYDNTYYNGVLGMQTFKNNYGDHYDENGKKALNVTFTSLSSSAIYIGDALGALVSAPINDKYGRKSTFWAAATCVLVGGIAQIADTRYEAVIIVGRILIGLGMGQCTVTCLLYIGEVAPLQIRGPALMTFQLLQSISQLVASAITQGTESMDNSLAYKIPMGGLVVLPLIMYVFLPFIPETPVWLLSKGRVQDAASALRRVHQGQEGYTPERDLAILTEANERELEHMAASSWSSLVTNPIERKKFIYSAGALYSQQICGILFFYNYGVVFAQAIGVSQPYTIQLVTNILQIVTVTVSVLLGNKVPRRTNLLVTTVMMFVAFIVIGGIGTQRQLTTASQYIIVVFSFVIIVAFNFGFGPLAYTVAREMAVGPNQNKIMSLSIVFFYFIIWLMSFTAPYMYTSAGWGPMLGFFYAGTTLTSLAWVWFCVGETTGRSTLELALFFEQGIPVRRWKTHVFPSLEELVQDNSQALGRHEPKSASVELAETHGNTDHAEHVEGKA</sequence>
<dbReference type="PRINTS" id="PR00171">
    <property type="entry name" value="SUGRTRNSPORT"/>
</dbReference>